<organism evidence="3 4">
    <name type="scientific">Halomarina salina</name>
    <dbReference type="NCBI Taxonomy" id="1872699"/>
    <lineage>
        <taxon>Archaea</taxon>
        <taxon>Methanobacteriati</taxon>
        <taxon>Methanobacteriota</taxon>
        <taxon>Stenosarchaea group</taxon>
        <taxon>Halobacteria</taxon>
        <taxon>Halobacteriales</taxon>
        <taxon>Natronomonadaceae</taxon>
        <taxon>Halomarina</taxon>
    </lineage>
</organism>
<dbReference type="AlphaFoldDB" id="A0ABD5RNC3"/>
<feature type="domain" description="NAD(P)-binding" evidence="2">
    <location>
        <begin position="7"/>
        <end position="145"/>
    </location>
</feature>
<evidence type="ECO:0000259" key="2">
    <source>
        <dbReference type="Pfam" id="PF13460"/>
    </source>
</evidence>
<dbReference type="Gene3D" id="3.40.50.720">
    <property type="entry name" value="NAD(P)-binding Rossmann-like Domain"/>
    <property type="match status" value="1"/>
</dbReference>
<dbReference type="Pfam" id="PF13460">
    <property type="entry name" value="NAD_binding_10"/>
    <property type="match status" value="1"/>
</dbReference>
<feature type="region of interest" description="Disordered" evidence="1">
    <location>
        <begin position="291"/>
        <end position="313"/>
    </location>
</feature>
<proteinExistence type="predicted"/>
<keyword evidence="4" id="KW-1185">Reference proteome</keyword>
<reference evidence="3 4" key="1">
    <citation type="journal article" date="2019" name="Int. J. Syst. Evol. Microbiol.">
        <title>The Global Catalogue of Microorganisms (GCM) 10K type strain sequencing project: providing services to taxonomists for standard genome sequencing and annotation.</title>
        <authorList>
            <consortium name="The Broad Institute Genomics Platform"/>
            <consortium name="The Broad Institute Genome Sequencing Center for Infectious Disease"/>
            <person name="Wu L."/>
            <person name="Ma J."/>
        </authorList>
    </citation>
    <scope>NUCLEOTIDE SEQUENCE [LARGE SCALE GENOMIC DNA]</scope>
    <source>
        <strain evidence="3 4">CGMCC 1.12543</strain>
    </source>
</reference>
<evidence type="ECO:0000313" key="3">
    <source>
        <dbReference type="EMBL" id="MFC5971784.1"/>
    </source>
</evidence>
<dbReference type="RefSeq" id="WP_247414669.1">
    <property type="nucleotide sequence ID" value="NZ_JALLGW010000001.1"/>
</dbReference>
<dbReference type="InterPro" id="IPR036291">
    <property type="entry name" value="NAD(P)-bd_dom_sf"/>
</dbReference>
<comment type="caution">
    <text evidence="3">The sequence shown here is derived from an EMBL/GenBank/DDBJ whole genome shotgun (WGS) entry which is preliminary data.</text>
</comment>
<dbReference type="PANTHER" id="PTHR12126:SF11">
    <property type="entry name" value="NADH DEHYDROGENASE [UBIQUINONE] 1 ALPHA SUBCOMPLEX SUBUNIT 9, MITOCHONDRIAL"/>
    <property type="match status" value="1"/>
</dbReference>
<sequence>MRVLVTGATGFVGSRLVPMLVEAGHDVVALVRDPSDYDPPEGITVEQGDLLEAGSFEHALADVEAAYYLVHSMGAGDEFEERDRLAARQFVAAANEAGLSRVVYLSGLGDDRDRLSKHLKSRREVETILREGDPEVTVLRAAIVVGDGSASFDIVRQLAERLPVMVTPQWVDTECQPIAVDDVVAYLVGVLDVPETAGETYQIGGPEVLTYRELIERTAELSRGRRPLVVPVPVLTPRLSSYWLVLTTDVEMSVARPLVDGMRNPVVVEDTRIRDLVPVDPTTFDEAVQRALGPDQLHDAEPPTERPQPRGAR</sequence>
<dbReference type="InterPro" id="IPR016040">
    <property type="entry name" value="NAD(P)-bd_dom"/>
</dbReference>
<name>A0ABD5RNC3_9EURY</name>
<dbReference type="InterPro" id="IPR051207">
    <property type="entry name" value="ComplexI_NDUFA9_subunit"/>
</dbReference>
<gene>
    <name evidence="3" type="ORF">ACFPYI_10615</name>
</gene>
<feature type="compositionally biased region" description="Basic and acidic residues" evidence="1">
    <location>
        <begin position="296"/>
        <end position="313"/>
    </location>
</feature>
<dbReference type="SUPFAM" id="SSF51735">
    <property type="entry name" value="NAD(P)-binding Rossmann-fold domains"/>
    <property type="match status" value="1"/>
</dbReference>
<accession>A0ABD5RNC3</accession>
<dbReference type="Proteomes" id="UP001596099">
    <property type="component" value="Unassembled WGS sequence"/>
</dbReference>
<dbReference type="PANTHER" id="PTHR12126">
    <property type="entry name" value="NADH-UBIQUINONE OXIDOREDUCTASE 39 KDA SUBUNIT-RELATED"/>
    <property type="match status" value="1"/>
</dbReference>
<evidence type="ECO:0000313" key="4">
    <source>
        <dbReference type="Proteomes" id="UP001596099"/>
    </source>
</evidence>
<dbReference type="EMBL" id="JBHSQH010000001">
    <property type="protein sequence ID" value="MFC5971784.1"/>
    <property type="molecule type" value="Genomic_DNA"/>
</dbReference>
<protein>
    <submittedName>
        <fullName evidence="3">NAD(P)H-binding protein</fullName>
    </submittedName>
</protein>
<evidence type="ECO:0000256" key="1">
    <source>
        <dbReference type="SAM" id="MobiDB-lite"/>
    </source>
</evidence>